<feature type="transmembrane region" description="Helical" evidence="6">
    <location>
        <begin position="220"/>
        <end position="239"/>
    </location>
</feature>
<gene>
    <name evidence="8" type="ORF">TMES_20170</name>
</gene>
<proteinExistence type="predicted"/>
<dbReference type="EMBL" id="JFKA01000015">
    <property type="protein sequence ID" value="OSQ35742.1"/>
    <property type="molecule type" value="Genomic_DNA"/>
</dbReference>
<dbReference type="Pfam" id="PF07690">
    <property type="entry name" value="MFS_1"/>
    <property type="match status" value="1"/>
</dbReference>
<dbReference type="SUPFAM" id="SSF103473">
    <property type="entry name" value="MFS general substrate transporter"/>
    <property type="match status" value="1"/>
</dbReference>
<dbReference type="STRING" id="1293891.TMES_20170"/>
<keyword evidence="3 6" id="KW-0812">Transmembrane</keyword>
<evidence type="ECO:0000313" key="9">
    <source>
        <dbReference type="Proteomes" id="UP000193391"/>
    </source>
</evidence>
<evidence type="ECO:0000256" key="4">
    <source>
        <dbReference type="ARBA" id="ARBA00022989"/>
    </source>
</evidence>
<dbReference type="PANTHER" id="PTHR43124">
    <property type="entry name" value="PURINE EFFLUX PUMP PBUE"/>
    <property type="match status" value="1"/>
</dbReference>
<evidence type="ECO:0000313" key="8">
    <source>
        <dbReference type="EMBL" id="OSQ35742.1"/>
    </source>
</evidence>
<comment type="subcellular location">
    <subcellularLocation>
        <location evidence="1">Cell membrane</location>
        <topology evidence="1">Multi-pass membrane protein</topology>
    </subcellularLocation>
</comment>
<dbReference type="Proteomes" id="UP000193391">
    <property type="component" value="Unassembled WGS sequence"/>
</dbReference>
<feature type="transmembrane region" description="Helical" evidence="6">
    <location>
        <begin position="21"/>
        <end position="44"/>
    </location>
</feature>
<dbReference type="PANTHER" id="PTHR43124:SF5">
    <property type="entry name" value="PURINE RIBONUCLEOSIDE EFFLUX PUMP NEPI"/>
    <property type="match status" value="1"/>
</dbReference>
<evidence type="ECO:0000256" key="2">
    <source>
        <dbReference type="ARBA" id="ARBA00022475"/>
    </source>
</evidence>
<feature type="transmembrane region" description="Helical" evidence="6">
    <location>
        <begin position="251"/>
        <end position="275"/>
    </location>
</feature>
<dbReference type="PROSITE" id="PS50850">
    <property type="entry name" value="MFS"/>
    <property type="match status" value="1"/>
</dbReference>
<feature type="transmembrane region" description="Helical" evidence="6">
    <location>
        <begin position="343"/>
        <end position="365"/>
    </location>
</feature>
<dbReference type="CDD" id="cd17324">
    <property type="entry name" value="MFS_NepI_like"/>
    <property type="match status" value="1"/>
</dbReference>
<keyword evidence="2" id="KW-1003">Cell membrane</keyword>
<keyword evidence="5 6" id="KW-0472">Membrane</keyword>
<dbReference type="InterPro" id="IPR011701">
    <property type="entry name" value="MFS"/>
</dbReference>
<dbReference type="InterPro" id="IPR036259">
    <property type="entry name" value="MFS_trans_sf"/>
</dbReference>
<evidence type="ECO:0000256" key="1">
    <source>
        <dbReference type="ARBA" id="ARBA00004651"/>
    </source>
</evidence>
<evidence type="ECO:0000256" key="6">
    <source>
        <dbReference type="SAM" id="Phobius"/>
    </source>
</evidence>
<evidence type="ECO:0000256" key="5">
    <source>
        <dbReference type="ARBA" id="ARBA00023136"/>
    </source>
</evidence>
<dbReference type="InterPro" id="IPR020846">
    <property type="entry name" value="MFS_dom"/>
</dbReference>
<organism evidence="8 9">
    <name type="scientific">Thalassospira mesophila</name>
    <dbReference type="NCBI Taxonomy" id="1293891"/>
    <lineage>
        <taxon>Bacteria</taxon>
        <taxon>Pseudomonadati</taxon>
        <taxon>Pseudomonadota</taxon>
        <taxon>Alphaproteobacteria</taxon>
        <taxon>Rhodospirillales</taxon>
        <taxon>Thalassospiraceae</taxon>
        <taxon>Thalassospira</taxon>
    </lineage>
</organism>
<dbReference type="GO" id="GO:0022857">
    <property type="term" value="F:transmembrane transporter activity"/>
    <property type="evidence" value="ECO:0007669"/>
    <property type="project" value="InterPro"/>
</dbReference>
<keyword evidence="9" id="KW-1185">Reference proteome</keyword>
<feature type="domain" description="Major facilitator superfamily (MFS) profile" evidence="7">
    <location>
        <begin position="21"/>
        <end position="402"/>
    </location>
</feature>
<dbReference type="InterPro" id="IPR050189">
    <property type="entry name" value="MFS_Efflux_Transporters"/>
</dbReference>
<evidence type="ECO:0000259" key="7">
    <source>
        <dbReference type="PROSITE" id="PS50850"/>
    </source>
</evidence>
<dbReference type="AlphaFoldDB" id="A0A1Y2KW07"/>
<evidence type="ECO:0000256" key="3">
    <source>
        <dbReference type="ARBA" id="ARBA00022692"/>
    </source>
</evidence>
<protein>
    <submittedName>
        <fullName evidence="8">Major facilitator transporter</fullName>
    </submittedName>
</protein>
<feature type="transmembrane region" description="Helical" evidence="6">
    <location>
        <begin position="307"/>
        <end position="331"/>
    </location>
</feature>
<feature type="transmembrane region" description="Helical" evidence="6">
    <location>
        <begin position="87"/>
        <end position="106"/>
    </location>
</feature>
<name>A0A1Y2KW07_9PROT</name>
<feature type="transmembrane region" description="Helical" evidence="6">
    <location>
        <begin position="176"/>
        <end position="199"/>
    </location>
</feature>
<feature type="transmembrane region" description="Helical" evidence="6">
    <location>
        <begin position="371"/>
        <end position="392"/>
    </location>
</feature>
<dbReference type="RefSeq" id="WP_085585974.1">
    <property type="nucleotide sequence ID" value="NZ_JFKA01000015.1"/>
</dbReference>
<feature type="transmembrane region" description="Helical" evidence="6">
    <location>
        <begin position="56"/>
        <end position="75"/>
    </location>
</feature>
<accession>A0A1Y2KW07</accession>
<feature type="transmembrane region" description="Helical" evidence="6">
    <location>
        <begin position="145"/>
        <end position="164"/>
    </location>
</feature>
<feature type="transmembrane region" description="Helical" evidence="6">
    <location>
        <begin position="112"/>
        <end position="133"/>
    </location>
</feature>
<keyword evidence="4 6" id="KW-1133">Transmembrane helix</keyword>
<comment type="caution">
    <text evidence="8">The sequence shown here is derived from an EMBL/GenBank/DDBJ whole genome shotgun (WGS) entry which is preliminary data.</text>
</comment>
<dbReference type="Gene3D" id="1.20.1250.20">
    <property type="entry name" value="MFS general substrate transporter like domains"/>
    <property type="match status" value="1"/>
</dbReference>
<dbReference type="GO" id="GO:0005886">
    <property type="term" value="C:plasma membrane"/>
    <property type="evidence" value="ECO:0007669"/>
    <property type="project" value="UniProtKB-SubCell"/>
</dbReference>
<reference evidence="8 9" key="1">
    <citation type="submission" date="2014-03" db="EMBL/GenBank/DDBJ databases">
        <title>The draft genome sequence of Thalassospira mesophila JCM 18969.</title>
        <authorList>
            <person name="Lai Q."/>
            <person name="Shao Z."/>
        </authorList>
    </citation>
    <scope>NUCLEOTIDE SEQUENCE [LARGE SCALE GENOMIC DNA]</scope>
    <source>
        <strain evidence="8 9">JCM 18969</strain>
    </source>
</reference>
<sequence length="402" mass="41782">MNDTNTSTPIAGGPTAPAWGAVISMTLGVFALVTAEFLPASLLTPMARDLGINEGMAGQAVSATAIVALITCLLIATLTRRFDRRQVLLGFSVLLIISNILVAIAPNLEFLIMARVLLGIALGGFWTMAAAVVMRLVPEHLIPRALSILFSGVSVATVFAAPLGSFLGDIIGWRNIFLLAGGLGVIALMVQFATLPKLAPSGHASLRTLFEVMTRPRMRFGLIMTMLIFTGHFAMFTYVRPFLENVTGVAVSGVSGILLGFGIANFLGTYLAGVLIERNLKLTLTVMPVIMGLAGLGLATLQGDAPVADAILIAIWGMAFGAMPVGWSTWITRTVPDEAESGGGLLVASIQFAIAIGAALGGVIYNASGALGVFSVSGVLLLTTGVMVAMGLRTAPIAVEQN</sequence>
<feature type="transmembrane region" description="Helical" evidence="6">
    <location>
        <begin position="282"/>
        <end position="301"/>
    </location>
</feature>
<dbReference type="OrthoDB" id="9812189at2"/>